<accession>A0A2J6PPH8</accession>
<organism evidence="2 3">
    <name type="scientific">Hyaloscypha hepaticicola</name>
    <dbReference type="NCBI Taxonomy" id="2082293"/>
    <lineage>
        <taxon>Eukaryota</taxon>
        <taxon>Fungi</taxon>
        <taxon>Dikarya</taxon>
        <taxon>Ascomycota</taxon>
        <taxon>Pezizomycotina</taxon>
        <taxon>Leotiomycetes</taxon>
        <taxon>Helotiales</taxon>
        <taxon>Hyaloscyphaceae</taxon>
        <taxon>Hyaloscypha</taxon>
    </lineage>
</organism>
<sequence length="203" mass="24119">MDPNSQNEFNYQHLDNGYIRLLRLLPSSSPNLCCDMEQAQLASPDCPSFTALSYTWDGQALYRPLLINGQLLFVTPNVESFLRQVQWSRSPRNTVNAARDQNERHMFLRTMDLFWIDAICINQADVRERERQVPLMKQIYEKAHYIAIWLGEPKGNTRDAFEYIKQWHSDPEHREQIEQHPGRKALQELLQRPYWTRSWVLQE</sequence>
<dbReference type="Pfam" id="PF06985">
    <property type="entry name" value="HET"/>
    <property type="match status" value="1"/>
</dbReference>
<dbReference type="PANTHER" id="PTHR24148">
    <property type="entry name" value="ANKYRIN REPEAT DOMAIN-CONTAINING PROTEIN 39 HOMOLOG-RELATED"/>
    <property type="match status" value="1"/>
</dbReference>
<dbReference type="InterPro" id="IPR010730">
    <property type="entry name" value="HET"/>
</dbReference>
<evidence type="ECO:0000313" key="2">
    <source>
        <dbReference type="EMBL" id="PMD15909.1"/>
    </source>
</evidence>
<evidence type="ECO:0000259" key="1">
    <source>
        <dbReference type="Pfam" id="PF06985"/>
    </source>
</evidence>
<name>A0A2J6PPH8_9HELO</name>
<reference evidence="2 3" key="1">
    <citation type="submission" date="2016-05" db="EMBL/GenBank/DDBJ databases">
        <title>A degradative enzymes factory behind the ericoid mycorrhizal symbiosis.</title>
        <authorList>
            <consortium name="DOE Joint Genome Institute"/>
            <person name="Martino E."/>
            <person name="Morin E."/>
            <person name="Grelet G."/>
            <person name="Kuo A."/>
            <person name="Kohler A."/>
            <person name="Daghino S."/>
            <person name="Barry K."/>
            <person name="Choi C."/>
            <person name="Cichocki N."/>
            <person name="Clum A."/>
            <person name="Copeland A."/>
            <person name="Hainaut M."/>
            <person name="Haridas S."/>
            <person name="Labutti K."/>
            <person name="Lindquist E."/>
            <person name="Lipzen A."/>
            <person name="Khouja H.-R."/>
            <person name="Murat C."/>
            <person name="Ohm R."/>
            <person name="Olson A."/>
            <person name="Spatafora J."/>
            <person name="Veneault-Fourrey C."/>
            <person name="Henrissat B."/>
            <person name="Grigoriev I."/>
            <person name="Martin F."/>
            <person name="Perotto S."/>
        </authorList>
    </citation>
    <scope>NUCLEOTIDE SEQUENCE [LARGE SCALE GENOMIC DNA]</scope>
    <source>
        <strain evidence="2 3">UAMH 7357</strain>
    </source>
</reference>
<dbReference type="EMBL" id="KZ613509">
    <property type="protein sequence ID" value="PMD15909.1"/>
    <property type="molecule type" value="Genomic_DNA"/>
</dbReference>
<protein>
    <recommendedName>
        <fullName evidence="1">Heterokaryon incompatibility domain-containing protein</fullName>
    </recommendedName>
</protein>
<gene>
    <name evidence="2" type="ORF">NA56DRAFT_581206</name>
</gene>
<dbReference type="InterPro" id="IPR052895">
    <property type="entry name" value="HetReg/Transcr_Mod"/>
</dbReference>
<feature type="non-terminal residue" evidence="2">
    <location>
        <position position="203"/>
    </location>
</feature>
<keyword evidence="3" id="KW-1185">Reference proteome</keyword>
<dbReference type="AlphaFoldDB" id="A0A2J6PPH8"/>
<dbReference type="STRING" id="1745343.A0A2J6PPH8"/>
<dbReference type="PANTHER" id="PTHR24148:SF73">
    <property type="entry name" value="HET DOMAIN PROTEIN (AFU_ORTHOLOGUE AFUA_8G01020)"/>
    <property type="match status" value="1"/>
</dbReference>
<proteinExistence type="predicted"/>
<feature type="domain" description="Heterokaryon incompatibility" evidence="1">
    <location>
        <begin position="49"/>
        <end position="203"/>
    </location>
</feature>
<dbReference type="Proteomes" id="UP000235672">
    <property type="component" value="Unassembled WGS sequence"/>
</dbReference>
<evidence type="ECO:0000313" key="3">
    <source>
        <dbReference type="Proteomes" id="UP000235672"/>
    </source>
</evidence>
<dbReference type="OrthoDB" id="5416609at2759"/>